<feature type="transmembrane region" description="Helical" evidence="1">
    <location>
        <begin position="174"/>
        <end position="197"/>
    </location>
</feature>
<feature type="transmembrane region" description="Helical" evidence="1">
    <location>
        <begin position="246"/>
        <end position="266"/>
    </location>
</feature>
<dbReference type="RefSeq" id="WP_015273816.1">
    <property type="nucleotide sequence ID" value="NC_019908.1"/>
</dbReference>
<reference evidence="2 3" key="1">
    <citation type="journal article" date="2013" name="Genome Announc.">
        <title>Complete Genome Sequence of the Porcine Strain Brachyspira pilosicoli P43/6/78(T.).</title>
        <authorList>
            <person name="Lin C."/>
            <person name="den Bakker H.C."/>
            <person name="Suzuki H."/>
            <person name="Lefebure T."/>
            <person name="Ponnala L."/>
            <person name="Sun Q."/>
            <person name="Stanhope M.J."/>
            <person name="Wiedmann M."/>
            <person name="Duhamel G.E."/>
        </authorList>
    </citation>
    <scope>NUCLEOTIDE SEQUENCE [LARGE SCALE GENOMIC DNA]</scope>
    <source>
        <strain evidence="2 3">P43/6/78</strain>
    </source>
</reference>
<name>A0A3B6VRD2_BRAPL</name>
<organism evidence="2 3">
    <name type="scientific">Brachyspira pilosicoli P43/6/78</name>
    <dbReference type="NCBI Taxonomy" id="1042417"/>
    <lineage>
        <taxon>Bacteria</taxon>
        <taxon>Pseudomonadati</taxon>
        <taxon>Spirochaetota</taxon>
        <taxon>Spirochaetia</taxon>
        <taxon>Brachyspirales</taxon>
        <taxon>Brachyspiraceae</taxon>
        <taxon>Brachyspira</taxon>
    </lineage>
</organism>
<proteinExistence type="predicted"/>
<keyword evidence="1" id="KW-0472">Membrane</keyword>
<dbReference type="Proteomes" id="UP000010793">
    <property type="component" value="Chromosome"/>
</dbReference>
<accession>A0A3B6VRD2</accession>
<sequence>MKELSKDVNDLIERYIYAVTKKMSSKIRNDVADELKTLIYDTIEERYNDKEITLKDAKIVLMELGSPNQLYQKYDNSSDKCLIGQPYYNYYKDILKIVLTCTIFGIVLSYIVNIGNQSISKFISDIIFAAILSFSFVTLIFIFMYKFNIDFLNNDIDFDKLPKLPNNNIKTNKYFSLLSILFAVIFLSLFILSPSIFSFNIDGKFINLFNTDIIKSSYLFAVFFIVLLIFREIIKIVDNSYNIRNTILFIAINIFSAVVSFVWFFNYNLINEVFIDSLIKNASNNLILSIFNNFQIFCFFMILLALVLDSIDKILKFRRNC</sequence>
<keyword evidence="1" id="KW-0812">Transmembrane</keyword>
<feature type="transmembrane region" description="Helical" evidence="1">
    <location>
        <begin position="286"/>
        <end position="308"/>
    </location>
</feature>
<feature type="transmembrane region" description="Helical" evidence="1">
    <location>
        <begin position="94"/>
        <end position="114"/>
    </location>
</feature>
<keyword evidence="1" id="KW-1133">Transmembrane helix</keyword>
<feature type="transmembrane region" description="Helical" evidence="1">
    <location>
        <begin position="217"/>
        <end position="234"/>
    </location>
</feature>
<dbReference type="KEGG" id="bpip:BPP43_00215"/>
<keyword evidence="3" id="KW-1185">Reference proteome</keyword>
<feature type="transmembrane region" description="Helical" evidence="1">
    <location>
        <begin position="126"/>
        <end position="145"/>
    </location>
</feature>
<dbReference type="AlphaFoldDB" id="A0A3B6VRD2"/>
<evidence type="ECO:0000313" key="2">
    <source>
        <dbReference type="EMBL" id="AGA65409.1"/>
    </source>
</evidence>
<dbReference type="EMBL" id="CP002873">
    <property type="protein sequence ID" value="AGA65409.1"/>
    <property type="molecule type" value="Genomic_DNA"/>
</dbReference>
<evidence type="ECO:0000256" key="1">
    <source>
        <dbReference type="SAM" id="Phobius"/>
    </source>
</evidence>
<protein>
    <submittedName>
        <fullName evidence="2">Uncharacterized protein</fullName>
    </submittedName>
</protein>
<evidence type="ECO:0000313" key="3">
    <source>
        <dbReference type="Proteomes" id="UP000010793"/>
    </source>
</evidence>
<gene>
    <name evidence="2" type="ORF">BPP43_00215</name>
</gene>